<gene>
    <name evidence="4" type="ORF">SAMN02746011_01985</name>
</gene>
<proteinExistence type="predicted"/>
<feature type="region of interest" description="Disordered" evidence="2">
    <location>
        <begin position="30"/>
        <end position="56"/>
    </location>
</feature>
<feature type="compositionally biased region" description="Low complexity" evidence="2">
    <location>
        <begin position="364"/>
        <end position="386"/>
    </location>
</feature>
<evidence type="ECO:0000256" key="3">
    <source>
        <dbReference type="SAM" id="SignalP"/>
    </source>
</evidence>
<feature type="signal peptide" evidence="3">
    <location>
        <begin position="1"/>
        <end position="23"/>
    </location>
</feature>
<name>A0A1T4P9W5_9LACT</name>
<keyword evidence="5" id="KW-1185">Reference proteome</keyword>
<keyword evidence="1" id="KW-0175">Coiled coil</keyword>
<dbReference type="EMBL" id="FUWO01000032">
    <property type="protein sequence ID" value="SJZ88127.1"/>
    <property type="molecule type" value="Genomic_DNA"/>
</dbReference>
<evidence type="ECO:0000256" key="1">
    <source>
        <dbReference type="SAM" id="Coils"/>
    </source>
</evidence>
<sequence length="386" mass="43253">MHKKLTKLSLLLLLTNFSLPIMHAEESSQTEITLQTETTVTPAETSTTPAADESDTTRNITSIVEKNGESQYDFKDPQALLEALKNSPENKSTMFNLMESENGVDFMLDSLSGLKDNHLYYILNQKGNDGGTNVLIQTDEQNNVKTSFYLAEDLAKLAAERLNNDYEQYKDSSVEAYYVYAQEHIDDILGTYIEHPEVNGSNHTLLQRLNSVDHWMLELITQYVEKNTNRAEVHETEQEGTVYVFNIDQKESQQLVELAQSLEEATDETKRLTEELQKGYLGTISFSMKLGEIAMSLSTDDAHHVIEYRIGLEKATIKQPDAKKIISSQEFIKKTGIDIFADGLVSVVTAETTSSNDEENTQSEATAETDSAEETTTLAETTIGEE</sequence>
<dbReference type="STRING" id="1121925.SAMN02746011_01985"/>
<dbReference type="Proteomes" id="UP000189941">
    <property type="component" value="Unassembled WGS sequence"/>
</dbReference>
<feature type="chain" id="PRO_5038828543" evidence="3">
    <location>
        <begin position="24"/>
        <end position="386"/>
    </location>
</feature>
<evidence type="ECO:0000256" key="2">
    <source>
        <dbReference type="SAM" id="MobiDB-lite"/>
    </source>
</evidence>
<feature type="region of interest" description="Disordered" evidence="2">
    <location>
        <begin position="351"/>
        <end position="386"/>
    </location>
</feature>
<keyword evidence="3" id="KW-0732">Signal</keyword>
<feature type="coiled-coil region" evidence="1">
    <location>
        <begin position="248"/>
        <end position="275"/>
    </location>
</feature>
<reference evidence="5" key="1">
    <citation type="submission" date="2017-02" db="EMBL/GenBank/DDBJ databases">
        <authorList>
            <person name="Varghese N."/>
            <person name="Submissions S."/>
        </authorList>
    </citation>
    <scope>NUCLEOTIDE SEQUENCE [LARGE SCALE GENOMIC DNA]</scope>
    <source>
        <strain evidence="5">DSM 15739</strain>
    </source>
</reference>
<evidence type="ECO:0000313" key="4">
    <source>
        <dbReference type="EMBL" id="SJZ88127.1"/>
    </source>
</evidence>
<dbReference type="RefSeq" id="WP_078756634.1">
    <property type="nucleotide sequence ID" value="NZ_FUWO01000032.1"/>
</dbReference>
<evidence type="ECO:0000313" key="5">
    <source>
        <dbReference type="Proteomes" id="UP000189941"/>
    </source>
</evidence>
<protein>
    <submittedName>
        <fullName evidence="4">Uncharacterized protein</fullName>
    </submittedName>
</protein>
<feature type="compositionally biased region" description="Low complexity" evidence="2">
    <location>
        <begin position="30"/>
        <end position="51"/>
    </location>
</feature>
<dbReference type="OrthoDB" id="9910376at2"/>
<accession>A0A1T4P9W5</accession>
<dbReference type="AlphaFoldDB" id="A0A1T4P9W5"/>
<organism evidence="4 5">
    <name type="scientific">Globicatella sulfidifaciens DSM 15739</name>
    <dbReference type="NCBI Taxonomy" id="1121925"/>
    <lineage>
        <taxon>Bacteria</taxon>
        <taxon>Bacillati</taxon>
        <taxon>Bacillota</taxon>
        <taxon>Bacilli</taxon>
        <taxon>Lactobacillales</taxon>
        <taxon>Aerococcaceae</taxon>
        <taxon>Globicatella</taxon>
    </lineage>
</organism>